<dbReference type="PROSITE" id="PS50088">
    <property type="entry name" value="ANK_REPEAT"/>
    <property type="match status" value="3"/>
</dbReference>
<organism evidence="6 7">
    <name type="scientific">Pythium insidiosum</name>
    <name type="common">Pythiosis disease agent</name>
    <dbReference type="NCBI Taxonomy" id="114742"/>
    <lineage>
        <taxon>Eukaryota</taxon>
        <taxon>Sar</taxon>
        <taxon>Stramenopiles</taxon>
        <taxon>Oomycota</taxon>
        <taxon>Peronosporomycetes</taxon>
        <taxon>Pythiales</taxon>
        <taxon>Pythiaceae</taxon>
        <taxon>Pythium</taxon>
    </lineage>
</organism>
<accession>A0AAD5LAT6</accession>
<keyword evidence="4" id="KW-0472">Membrane</keyword>
<evidence type="ECO:0000313" key="7">
    <source>
        <dbReference type="Proteomes" id="UP001209570"/>
    </source>
</evidence>
<dbReference type="SUPFAM" id="SSF140931">
    <property type="entry name" value="Fic-like"/>
    <property type="match status" value="1"/>
</dbReference>
<dbReference type="SMART" id="SM00248">
    <property type="entry name" value="ANK"/>
    <property type="match status" value="4"/>
</dbReference>
<dbReference type="Gene3D" id="1.25.40.20">
    <property type="entry name" value="Ankyrin repeat-containing domain"/>
    <property type="match status" value="3"/>
</dbReference>
<keyword evidence="1" id="KW-0677">Repeat</keyword>
<evidence type="ECO:0000313" key="6">
    <source>
        <dbReference type="EMBL" id="KAJ0394710.1"/>
    </source>
</evidence>
<evidence type="ECO:0000256" key="3">
    <source>
        <dbReference type="PROSITE-ProRule" id="PRU00023"/>
    </source>
</evidence>
<proteinExistence type="predicted"/>
<keyword evidence="7" id="KW-1185">Reference proteome</keyword>
<feature type="repeat" description="ANK" evidence="3">
    <location>
        <begin position="255"/>
        <end position="287"/>
    </location>
</feature>
<dbReference type="Pfam" id="PF12796">
    <property type="entry name" value="Ank_2"/>
    <property type="match status" value="3"/>
</dbReference>
<dbReference type="AlphaFoldDB" id="A0AAD5LAT6"/>
<comment type="caution">
    <text evidence="6">The sequence shown here is derived from an EMBL/GenBank/DDBJ whole genome shotgun (WGS) entry which is preliminary data.</text>
</comment>
<dbReference type="SUPFAM" id="SSF48403">
    <property type="entry name" value="Ankyrin repeat"/>
    <property type="match status" value="1"/>
</dbReference>
<keyword evidence="4" id="KW-1133">Transmembrane helix</keyword>
<name>A0AAD5LAT6_PYTIN</name>
<dbReference type="InterPro" id="IPR036597">
    <property type="entry name" value="Fido-like_dom_sf"/>
</dbReference>
<protein>
    <recommendedName>
        <fullName evidence="5">Fido domain-containing protein</fullName>
    </recommendedName>
</protein>
<dbReference type="InterPro" id="IPR002110">
    <property type="entry name" value="Ankyrin_rpt"/>
</dbReference>
<keyword evidence="4" id="KW-0812">Transmembrane</keyword>
<feature type="repeat" description="ANK" evidence="3">
    <location>
        <begin position="30"/>
        <end position="62"/>
    </location>
</feature>
<feature type="domain" description="Fido" evidence="5">
    <location>
        <begin position="850"/>
        <end position="997"/>
    </location>
</feature>
<dbReference type="Proteomes" id="UP001209570">
    <property type="component" value="Unassembled WGS sequence"/>
</dbReference>
<dbReference type="PROSITE" id="PS51459">
    <property type="entry name" value="FIDO"/>
    <property type="match status" value="1"/>
</dbReference>
<feature type="repeat" description="ANK" evidence="3">
    <location>
        <begin position="148"/>
        <end position="180"/>
    </location>
</feature>
<evidence type="ECO:0000256" key="2">
    <source>
        <dbReference type="ARBA" id="ARBA00023043"/>
    </source>
</evidence>
<evidence type="ECO:0000259" key="5">
    <source>
        <dbReference type="PROSITE" id="PS51459"/>
    </source>
</evidence>
<evidence type="ECO:0000256" key="1">
    <source>
        <dbReference type="ARBA" id="ARBA00022737"/>
    </source>
</evidence>
<reference evidence="6" key="1">
    <citation type="submission" date="2021-12" db="EMBL/GenBank/DDBJ databases">
        <title>Prjna785345.</title>
        <authorList>
            <person name="Rujirawat T."/>
            <person name="Krajaejun T."/>
        </authorList>
    </citation>
    <scope>NUCLEOTIDE SEQUENCE</scope>
    <source>
        <strain evidence="6">Pi057C3</strain>
    </source>
</reference>
<keyword evidence="2 3" id="KW-0040">ANK repeat</keyword>
<dbReference type="PANTHER" id="PTHR24171">
    <property type="entry name" value="ANKYRIN REPEAT DOMAIN-CONTAINING PROTEIN 39-RELATED"/>
    <property type="match status" value="1"/>
</dbReference>
<evidence type="ECO:0000256" key="4">
    <source>
        <dbReference type="SAM" id="Phobius"/>
    </source>
</evidence>
<gene>
    <name evidence="6" type="ORF">P43SY_001544</name>
</gene>
<dbReference type="InterPro" id="IPR036770">
    <property type="entry name" value="Ankyrin_rpt-contain_sf"/>
</dbReference>
<dbReference type="InterPro" id="IPR029016">
    <property type="entry name" value="GAF-like_dom_sf"/>
</dbReference>
<dbReference type="EMBL" id="JAKCXM010000390">
    <property type="protein sequence ID" value="KAJ0394710.1"/>
    <property type="molecule type" value="Genomic_DNA"/>
</dbReference>
<dbReference type="Gene3D" id="1.10.3290.10">
    <property type="entry name" value="Fido-like domain"/>
    <property type="match status" value="1"/>
</dbReference>
<dbReference type="PROSITE" id="PS50297">
    <property type="entry name" value="ANK_REP_REGION"/>
    <property type="match status" value="3"/>
</dbReference>
<dbReference type="InterPro" id="IPR003812">
    <property type="entry name" value="Fido"/>
</dbReference>
<feature type="transmembrane region" description="Helical" evidence="4">
    <location>
        <begin position="913"/>
        <end position="932"/>
    </location>
</feature>
<sequence>MCWAAAAGDVDMMTRLLRDHGADVRAGDYDKRTPLHIAASDGREAAVEWLLQHGARPDVLDRWGRSPLDCARDGLNTRVRQLIERAHGALSSAEAAAAANAPMTASGMRRVQSHHDLPALFRAVQDGDTEKVKRIWLGGLELNSTDEQGRTSLHVAVENAQVGVVELLLSADVDTNVLDANGHTPLSVALERRLYGIADMLRAHQKTKAGVALQTRRDDDPRVGARAFAAVKRGDLEELKTLVPDLVHPDVQDYDLRTLLHIASAEGHLAITQYLVACGANVNLLDRWGTSPLADAVDFAHNDVARFLVVNHASESGHRAALEIDQIDSLTLTTALEFALRVVTRQRWVLGQVFCPMQDETGACVLVAHKSAAPPTSSTFINAFASPLNDPIQLFRKAGSVMMIDPGQGHTGRVFSGQHPEWLNLHTVQQSHLFLLPHARRAGLQTMVSVPMMYKMTSVAVLSWYSDELLAEDPDEIQRIQRLLRSVVILATLRQELQAMEAAPANAMQVSRFQYCQSLDNAITANGELLTASLDQQDGDVLPLALDWRLFGFVDRLATSMSSEDHGAVVSLLRSLVSMLRNGFFSCVFDETTQEERDEPQDIILTRCAGQITSRWTLLVHMRYYILYLHAVSPTEGTIFMDVDRLVPTINRYFAGEDVTMEQSRVAKRDDAVQQAPPEVSPPKGDGPVEKECVLCKFKVPGKEAIVSAVKHHSTAHMSTIVSTGHIHPGKAPIAPTAPKKPVFTSTSPYAAGEAYFGAEGNPRSPVLREIQQLLGKMEAEYDTFDRKSELDAVAWDGAKSSMFTSSDLYDAIGAAHDPPTPRRPGAAADPRKRVLDVINEIMDDTSALISFDQLMRLHATLLPEQSEHAGLLRTSAAVGYASPRIYRVFLPAGEISNALRDLIATINDTSRWATRPLLCAYYAFAVLVFFIHPFHDGNGRCARLLGNVISKKLGFPGIFRAADKTIQLTEFLHKAVVTMEIILNSRRQSRQSRVLSTRKENTSMWF</sequence>
<dbReference type="Pfam" id="PF02661">
    <property type="entry name" value="Fic"/>
    <property type="match status" value="1"/>
</dbReference>
<dbReference type="Gene3D" id="3.30.450.40">
    <property type="match status" value="1"/>
</dbReference>